<dbReference type="InterPro" id="IPR013762">
    <property type="entry name" value="Integrase-like_cat_sf"/>
</dbReference>
<proteinExistence type="inferred from homology"/>
<keyword evidence="9" id="KW-1185">Reference proteome</keyword>
<dbReference type="RefSeq" id="WP_114303767.1">
    <property type="nucleotide sequence ID" value="NZ_QPIE01000004.1"/>
</dbReference>
<evidence type="ECO:0000259" key="7">
    <source>
        <dbReference type="PROSITE" id="PS51900"/>
    </source>
</evidence>
<evidence type="ECO:0000313" key="9">
    <source>
        <dbReference type="Proteomes" id="UP000252172"/>
    </source>
</evidence>
<dbReference type="Pfam" id="PF13495">
    <property type="entry name" value="Phage_int_SAM_4"/>
    <property type="match status" value="1"/>
</dbReference>
<dbReference type="GO" id="GO:0003677">
    <property type="term" value="F:DNA binding"/>
    <property type="evidence" value="ECO:0007669"/>
    <property type="project" value="UniProtKB-UniRule"/>
</dbReference>
<keyword evidence="3 5" id="KW-0238">DNA-binding</keyword>
<dbReference type="Pfam" id="PF00589">
    <property type="entry name" value="Phage_integrase"/>
    <property type="match status" value="1"/>
</dbReference>
<protein>
    <submittedName>
        <fullName evidence="8">Integrase</fullName>
    </submittedName>
</protein>
<dbReference type="PANTHER" id="PTHR30349:SF64">
    <property type="entry name" value="PROPHAGE INTEGRASE INTD-RELATED"/>
    <property type="match status" value="1"/>
</dbReference>
<dbReference type="InterPro" id="IPR011010">
    <property type="entry name" value="DNA_brk_join_enz"/>
</dbReference>
<dbReference type="InterPro" id="IPR002104">
    <property type="entry name" value="Integrase_catalytic"/>
</dbReference>
<evidence type="ECO:0000259" key="6">
    <source>
        <dbReference type="PROSITE" id="PS51898"/>
    </source>
</evidence>
<accession>A0A368MZ31</accession>
<name>A0A368MZ31_9FLAO</name>
<dbReference type="AlphaFoldDB" id="A0A368MZ31"/>
<dbReference type="PROSITE" id="PS51900">
    <property type="entry name" value="CB"/>
    <property type="match status" value="1"/>
</dbReference>
<evidence type="ECO:0000313" key="8">
    <source>
        <dbReference type="EMBL" id="RCU43180.1"/>
    </source>
</evidence>
<keyword evidence="4" id="KW-0233">DNA recombination</keyword>
<dbReference type="Gene3D" id="1.10.443.10">
    <property type="entry name" value="Intergrase catalytic core"/>
    <property type="match status" value="1"/>
</dbReference>
<comment type="similarity">
    <text evidence="1">Belongs to the 'phage' integrase family.</text>
</comment>
<dbReference type="Gene3D" id="1.10.150.130">
    <property type="match status" value="1"/>
</dbReference>
<comment type="caution">
    <text evidence="8">The sequence shown here is derived from an EMBL/GenBank/DDBJ whole genome shotgun (WGS) entry which is preliminary data.</text>
</comment>
<dbReference type="SUPFAM" id="SSF56349">
    <property type="entry name" value="DNA breaking-rejoining enzymes"/>
    <property type="match status" value="1"/>
</dbReference>
<organism evidence="8 9">
    <name type="scientific">Chryseobacterium lacus</name>
    <dbReference type="NCBI Taxonomy" id="2058346"/>
    <lineage>
        <taxon>Bacteria</taxon>
        <taxon>Pseudomonadati</taxon>
        <taxon>Bacteroidota</taxon>
        <taxon>Flavobacteriia</taxon>
        <taxon>Flavobacteriales</taxon>
        <taxon>Weeksellaceae</taxon>
        <taxon>Chryseobacterium group</taxon>
        <taxon>Chryseobacterium</taxon>
    </lineage>
</organism>
<evidence type="ECO:0000256" key="3">
    <source>
        <dbReference type="ARBA" id="ARBA00023125"/>
    </source>
</evidence>
<sequence length="356" mass="42066">MNFSDKYFQFALGYHHGKEVIWITFDKNNELIQFLRQNTRARWSASQRKWYVADNKHYRQLFGLEEKITGKEVISKIHLVNLPEFTRFQEHLKLKAYSPNTLRTYSIAFAQLLYLLKNFPVQNLSPERLRSYFLYCHEKLQLSENEIHSRINAVKFYYEQVLHQPKMFIDIPRPKKKQTLPKMLSKAEVKKILNQVDNPKHRLMLQICYGMGLRVSEVVNLKIADIDSHHKTVRIEQAKGKKDRMVVLPEIILVDLRNYYLQYRPKIFLFEGQYGDAYSVRSLQAVFKNAMNKAGIIKNVGIHGLRHSFATHLLETGTDIRFIQELLGHNSIKTTQIYTHITDVQKWNIKSPLDML</sequence>
<evidence type="ECO:0000256" key="5">
    <source>
        <dbReference type="PROSITE-ProRule" id="PRU01248"/>
    </source>
</evidence>
<dbReference type="PANTHER" id="PTHR30349">
    <property type="entry name" value="PHAGE INTEGRASE-RELATED"/>
    <property type="match status" value="1"/>
</dbReference>
<dbReference type="InterPro" id="IPR044068">
    <property type="entry name" value="CB"/>
</dbReference>
<reference evidence="8 9" key="1">
    <citation type="submission" date="2018-07" db="EMBL/GenBank/DDBJ databases">
        <title>Chryseobacterium lacus sp. nov., isolated from lake water.</title>
        <authorList>
            <person name="Li C.-M."/>
        </authorList>
    </citation>
    <scope>NUCLEOTIDE SEQUENCE [LARGE SCALE GENOMIC DNA]</scope>
    <source>
        <strain evidence="8 9">YLOS41</strain>
    </source>
</reference>
<feature type="domain" description="Core-binding (CB)" evidence="7">
    <location>
        <begin position="79"/>
        <end position="162"/>
    </location>
</feature>
<dbReference type="GO" id="GO:0006310">
    <property type="term" value="P:DNA recombination"/>
    <property type="evidence" value="ECO:0007669"/>
    <property type="project" value="UniProtKB-KW"/>
</dbReference>
<dbReference type="PROSITE" id="PS51898">
    <property type="entry name" value="TYR_RECOMBINASE"/>
    <property type="match status" value="1"/>
</dbReference>
<dbReference type="InterPro" id="IPR010998">
    <property type="entry name" value="Integrase_recombinase_N"/>
</dbReference>
<dbReference type="OrthoDB" id="9801717at2"/>
<dbReference type="InterPro" id="IPR004107">
    <property type="entry name" value="Integrase_SAM-like_N"/>
</dbReference>
<evidence type="ECO:0000256" key="4">
    <source>
        <dbReference type="ARBA" id="ARBA00023172"/>
    </source>
</evidence>
<dbReference type="InterPro" id="IPR050090">
    <property type="entry name" value="Tyrosine_recombinase_XerCD"/>
</dbReference>
<dbReference type="GO" id="GO:0015074">
    <property type="term" value="P:DNA integration"/>
    <property type="evidence" value="ECO:0007669"/>
    <property type="project" value="UniProtKB-KW"/>
</dbReference>
<dbReference type="Proteomes" id="UP000252172">
    <property type="component" value="Unassembled WGS sequence"/>
</dbReference>
<feature type="domain" description="Tyr recombinase" evidence="6">
    <location>
        <begin position="179"/>
        <end position="351"/>
    </location>
</feature>
<keyword evidence="2" id="KW-0229">DNA integration</keyword>
<gene>
    <name evidence="8" type="ORF">DQ356_07075</name>
</gene>
<evidence type="ECO:0000256" key="1">
    <source>
        <dbReference type="ARBA" id="ARBA00008857"/>
    </source>
</evidence>
<evidence type="ECO:0000256" key="2">
    <source>
        <dbReference type="ARBA" id="ARBA00022908"/>
    </source>
</evidence>
<dbReference type="EMBL" id="QPIE01000004">
    <property type="protein sequence ID" value="RCU43180.1"/>
    <property type="molecule type" value="Genomic_DNA"/>
</dbReference>